<comment type="caution">
    <text evidence="1">The sequence shown here is derived from an EMBL/GenBank/DDBJ whole genome shotgun (WGS) entry which is preliminary data.</text>
</comment>
<sequence length="98" mass="10867">MEPAAPTKNMTQAALPRSEAFHLRLEVQARARNERQGGTIGLRVRQPSTSFSLLPDNDNCGDKGNDSFDIKYMLSDILSNIRAFIIKINGIGPLVQRL</sequence>
<gene>
    <name evidence="1" type="ORF">EVAR_20351_1</name>
</gene>
<evidence type="ECO:0000313" key="1">
    <source>
        <dbReference type="EMBL" id="GBP41545.1"/>
    </source>
</evidence>
<accession>A0A4C1VUP4</accession>
<dbReference type="EMBL" id="BGZK01000401">
    <property type="protein sequence ID" value="GBP41545.1"/>
    <property type="molecule type" value="Genomic_DNA"/>
</dbReference>
<dbReference type="AlphaFoldDB" id="A0A4C1VUP4"/>
<organism evidence="1 2">
    <name type="scientific">Eumeta variegata</name>
    <name type="common">Bagworm moth</name>
    <name type="synonym">Eumeta japonica</name>
    <dbReference type="NCBI Taxonomy" id="151549"/>
    <lineage>
        <taxon>Eukaryota</taxon>
        <taxon>Metazoa</taxon>
        <taxon>Ecdysozoa</taxon>
        <taxon>Arthropoda</taxon>
        <taxon>Hexapoda</taxon>
        <taxon>Insecta</taxon>
        <taxon>Pterygota</taxon>
        <taxon>Neoptera</taxon>
        <taxon>Endopterygota</taxon>
        <taxon>Lepidoptera</taxon>
        <taxon>Glossata</taxon>
        <taxon>Ditrysia</taxon>
        <taxon>Tineoidea</taxon>
        <taxon>Psychidae</taxon>
        <taxon>Oiketicinae</taxon>
        <taxon>Eumeta</taxon>
    </lineage>
</organism>
<protein>
    <submittedName>
        <fullName evidence="1">Uncharacterized protein</fullName>
    </submittedName>
</protein>
<evidence type="ECO:0000313" key="2">
    <source>
        <dbReference type="Proteomes" id="UP000299102"/>
    </source>
</evidence>
<reference evidence="1 2" key="1">
    <citation type="journal article" date="2019" name="Commun. Biol.">
        <title>The bagworm genome reveals a unique fibroin gene that provides high tensile strength.</title>
        <authorList>
            <person name="Kono N."/>
            <person name="Nakamura H."/>
            <person name="Ohtoshi R."/>
            <person name="Tomita M."/>
            <person name="Numata K."/>
            <person name="Arakawa K."/>
        </authorList>
    </citation>
    <scope>NUCLEOTIDE SEQUENCE [LARGE SCALE GENOMIC DNA]</scope>
</reference>
<proteinExistence type="predicted"/>
<dbReference type="Proteomes" id="UP000299102">
    <property type="component" value="Unassembled WGS sequence"/>
</dbReference>
<keyword evidence="2" id="KW-1185">Reference proteome</keyword>
<name>A0A4C1VUP4_EUMVA</name>